<keyword evidence="6" id="KW-0255">Endonuclease</keyword>
<protein>
    <submittedName>
        <fullName evidence="6">Putative restriction endonuclease</fullName>
    </submittedName>
</protein>
<dbReference type="EMBL" id="BAFH01000004">
    <property type="protein sequence ID" value="GAB64325.1"/>
    <property type="molecule type" value="Genomic_DNA"/>
</dbReference>
<accession>I3IRI0</accession>
<dbReference type="GO" id="GO:0003677">
    <property type="term" value="F:DNA binding"/>
    <property type="evidence" value="ECO:0007669"/>
    <property type="project" value="UniProtKB-KW"/>
</dbReference>
<evidence type="ECO:0000313" key="6">
    <source>
        <dbReference type="EMBL" id="GAB64325.1"/>
    </source>
</evidence>
<dbReference type="STRING" id="247490.KSU1_D1016"/>
<dbReference type="eggNOG" id="COG0732">
    <property type="taxonomic scope" value="Bacteria"/>
</dbReference>
<feature type="domain" description="Type I restriction modification DNA specificity" evidence="5">
    <location>
        <begin position="66"/>
        <end position="204"/>
    </location>
</feature>
<evidence type="ECO:0000256" key="1">
    <source>
        <dbReference type="ARBA" id="ARBA00010923"/>
    </source>
</evidence>
<dbReference type="CDD" id="cd16961">
    <property type="entry name" value="RMtype1_S_TRD-CR_like"/>
    <property type="match status" value="1"/>
</dbReference>
<evidence type="ECO:0000313" key="7">
    <source>
        <dbReference type="Proteomes" id="UP000002985"/>
    </source>
</evidence>
<dbReference type="GO" id="GO:0009307">
    <property type="term" value="P:DNA restriction-modification system"/>
    <property type="evidence" value="ECO:0007669"/>
    <property type="project" value="UniProtKB-KW"/>
</dbReference>
<dbReference type="InterPro" id="IPR044946">
    <property type="entry name" value="Restrct_endonuc_typeI_TRD_sf"/>
</dbReference>
<keyword evidence="3" id="KW-0238">DNA-binding</keyword>
<keyword evidence="6" id="KW-0378">Hydrolase</keyword>
<name>I3IRI0_9BACT</name>
<feature type="coiled-coil region" evidence="4">
    <location>
        <begin position="185"/>
        <end position="216"/>
    </location>
</feature>
<dbReference type="Gene3D" id="3.90.220.20">
    <property type="entry name" value="DNA methylase specificity domains"/>
    <property type="match status" value="2"/>
</dbReference>
<dbReference type="GO" id="GO:0004519">
    <property type="term" value="F:endonuclease activity"/>
    <property type="evidence" value="ECO:0007669"/>
    <property type="project" value="UniProtKB-KW"/>
</dbReference>
<dbReference type="AlphaFoldDB" id="I3IRI0"/>
<dbReference type="OrthoDB" id="9795776at2"/>
<dbReference type="Proteomes" id="UP000002985">
    <property type="component" value="Unassembled WGS sequence"/>
</dbReference>
<keyword evidence="2" id="KW-0680">Restriction system</keyword>
<sequence>MKRYDKYKPSKIPWIGNIPCHWYVKKLRFISDVQFSNVDKKIVEGEQEIKLCNYLDVYNNDFIGKDIDFMISTASLAEIEKFRLKAGDVLATKDSEDPNDIGVPALVKDDFEDVICGYHLAQIRPSKTALLGMYLFRLLQSDIIRQHFATQANGITRFGLSVSSFKDLQVLLPSLPEQTVIARYLDKKTAQIDDLITKKQRLIELLKEERAAIINQVVTKGINPHVKMKDSRIEWLGKIPEHWEVKRLKYIADINSESLPENTNSDYELEYIDIGNVTLGSIINKPERMLFKNAPSRARRISRKGDTIVSTVRTYLKAITYIDIDKSNLVVSTGFTVVRPRDTLEKKFISYLLTSEVLVETVCSLSVGVSYPAVNASDIGNLLVWYPKDKNEQSIIVKYIEQEAFRINQTITKIQQEIKLLQEYRTALISEVVTGKIDVRDEVVA</sequence>
<evidence type="ECO:0000256" key="3">
    <source>
        <dbReference type="ARBA" id="ARBA00023125"/>
    </source>
</evidence>
<gene>
    <name evidence="6" type="ORF">KSU1_D1016</name>
</gene>
<keyword evidence="6" id="KW-0540">Nuclease</keyword>
<keyword evidence="7" id="KW-1185">Reference proteome</keyword>
<evidence type="ECO:0000256" key="4">
    <source>
        <dbReference type="SAM" id="Coils"/>
    </source>
</evidence>
<reference evidence="6 7" key="1">
    <citation type="journal article" date="2012" name="FEBS Lett.">
        <title>Anammox organism KSU-1 expresses a NirK-type copper-containing nitrite reductase instead of a NirS-type with cytochrome cd1.</title>
        <authorList>
            <person name="Hira D."/>
            <person name="Toh H."/>
            <person name="Migita C.T."/>
            <person name="Okubo H."/>
            <person name="Nishiyama T."/>
            <person name="Hattori M."/>
            <person name="Furukawa K."/>
            <person name="Fujii T."/>
        </authorList>
    </citation>
    <scope>NUCLEOTIDE SEQUENCE [LARGE SCALE GENOMIC DNA]</scope>
</reference>
<dbReference type="SUPFAM" id="SSF116734">
    <property type="entry name" value="DNA methylase specificity domain"/>
    <property type="match status" value="2"/>
</dbReference>
<comment type="similarity">
    <text evidence="1">Belongs to the type-I restriction system S methylase family.</text>
</comment>
<dbReference type="InterPro" id="IPR052021">
    <property type="entry name" value="Type-I_RS_S_subunit"/>
</dbReference>
<dbReference type="Pfam" id="PF01420">
    <property type="entry name" value="Methylase_S"/>
    <property type="match status" value="2"/>
</dbReference>
<evidence type="ECO:0000256" key="2">
    <source>
        <dbReference type="ARBA" id="ARBA00022747"/>
    </source>
</evidence>
<feature type="domain" description="Type I restriction modification DNA specificity" evidence="5">
    <location>
        <begin position="240"/>
        <end position="419"/>
    </location>
</feature>
<dbReference type="PANTHER" id="PTHR30408:SF12">
    <property type="entry name" value="TYPE I RESTRICTION ENZYME MJAVIII SPECIFICITY SUBUNIT"/>
    <property type="match status" value="1"/>
</dbReference>
<dbReference type="Gene3D" id="1.10.287.1120">
    <property type="entry name" value="Bipartite methylase S protein"/>
    <property type="match status" value="1"/>
</dbReference>
<dbReference type="InterPro" id="IPR000055">
    <property type="entry name" value="Restrct_endonuc_typeI_TRD"/>
</dbReference>
<comment type="caution">
    <text evidence="6">The sequence shown here is derived from an EMBL/GenBank/DDBJ whole genome shotgun (WGS) entry which is preliminary data.</text>
</comment>
<organism evidence="6 7">
    <name type="scientific">Candidatus Jettenia caeni</name>
    <dbReference type="NCBI Taxonomy" id="247490"/>
    <lineage>
        <taxon>Bacteria</taxon>
        <taxon>Pseudomonadati</taxon>
        <taxon>Planctomycetota</taxon>
        <taxon>Candidatus Brocadiia</taxon>
        <taxon>Candidatus Brocadiales</taxon>
        <taxon>Candidatus Brocadiaceae</taxon>
        <taxon>Candidatus Jettenia</taxon>
    </lineage>
</organism>
<keyword evidence="4" id="KW-0175">Coiled coil</keyword>
<dbReference type="PANTHER" id="PTHR30408">
    <property type="entry name" value="TYPE-1 RESTRICTION ENZYME ECOKI SPECIFICITY PROTEIN"/>
    <property type="match status" value="1"/>
</dbReference>
<evidence type="ECO:0000259" key="5">
    <source>
        <dbReference type="Pfam" id="PF01420"/>
    </source>
</evidence>
<proteinExistence type="inferred from homology"/>